<feature type="region of interest" description="Disordered" evidence="5">
    <location>
        <begin position="439"/>
        <end position="482"/>
    </location>
</feature>
<evidence type="ECO:0000256" key="1">
    <source>
        <dbReference type="ARBA" id="ARBA00022679"/>
    </source>
</evidence>
<feature type="domain" description="Protein kinase" evidence="7">
    <location>
        <begin position="19"/>
        <end position="282"/>
    </location>
</feature>
<dbReference type="PANTHER" id="PTHR43289:SF6">
    <property type="entry name" value="SERINE_THREONINE-PROTEIN KINASE NEKL-3"/>
    <property type="match status" value="1"/>
</dbReference>
<dbReference type="InterPro" id="IPR011009">
    <property type="entry name" value="Kinase-like_dom_sf"/>
</dbReference>
<dbReference type="Proteomes" id="UP000064967">
    <property type="component" value="Chromosome"/>
</dbReference>
<feature type="transmembrane region" description="Helical" evidence="6">
    <location>
        <begin position="495"/>
        <end position="519"/>
    </location>
</feature>
<dbReference type="RefSeq" id="WP_146646508.1">
    <property type="nucleotide sequence ID" value="NZ_CP012333.1"/>
</dbReference>
<dbReference type="PROSITE" id="PS50011">
    <property type="entry name" value="PROTEIN_KINASE_DOM"/>
    <property type="match status" value="1"/>
</dbReference>
<dbReference type="SMART" id="SM00220">
    <property type="entry name" value="S_TKc"/>
    <property type="match status" value="1"/>
</dbReference>
<keyword evidence="1" id="KW-0808">Transferase</keyword>
<dbReference type="AlphaFoldDB" id="A0A0K1PN91"/>
<keyword evidence="6" id="KW-1133">Transmembrane helix</keyword>
<feature type="region of interest" description="Disordered" evidence="5">
    <location>
        <begin position="524"/>
        <end position="562"/>
    </location>
</feature>
<dbReference type="InterPro" id="IPR008271">
    <property type="entry name" value="Ser/Thr_kinase_AS"/>
</dbReference>
<dbReference type="SUPFAM" id="SSF56112">
    <property type="entry name" value="Protein kinase-like (PK-like)"/>
    <property type="match status" value="1"/>
</dbReference>
<gene>
    <name evidence="8" type="ORF">AKJ09_01646</name>
</gene>
<dbReference type="CDD" id="cd14014">
    <property type="entry name" value="STKc_PknB_like"/>
    <property type="match status" value="1"/>
</dbReference>
<dbReference type="Gene3D" id="1.10.510.10">
    <property type="entry name" value="Transferase(Phosphotransferase) domain 1"/>
    <property type="match status" value="1"/>
</dbReference>
<sequence>MTLEEVGRKRLGTTIRDKWVVEQLIGVGGMASVYVARHKIGRREAIKILHADIAKSDQLRARFDQEALAVNSFRHPGVVEVRDVDVTEDGAPFLVMELLEGESLSERIRREPPLTEPEVLRLARDVLDVLVAAHDQHIVHRDIKPDNLFLLRDGRVKVLDFGIARMRSGLGIAPRTQAGVTLGTMAYMPAEQAKGQEIDGRADIYAVGATMFRILARRIVHDVSTDAELVMKAFSEAAPRLVTAAPNVAANVCSIVDRALAFDRDDRYPNAATMRDDIDAVLLGKPPVYASSAAPLPERAASSFSFGAASPAKNAPRDAATFVPKAKQTPLAVPDVVASPAAPVVSPSPIVGGGTLSGPAAPSVGAHGAATRVGHAPEVAPTLFAAGGLVPSMALPSGIRGAATRVGHPPDVAPTLLASGGLVPSAALPSLRRDGAPVSSIGAAQVPPSTAQHVSPPAMTMLSAPSSANPVHAPAPSAGAPVQAATTPRVSGVPAMVIVGAVAAMVILAVGIIGAVLLVRGSSASKDELDTTSATVGSEPGSGQPPASRWSKPGKRKDDKRR</sequence>
<organism evidence="8 9">
    <name type="scientific">Labilithrix luteola</name>
    <dbReference type="NCBI Taxonomy" id="1391654"/>
    <lineage>
        <taxon>Bacteria</taxon>
        <taxon>Pseudomonadati</taxon>
        <taxon>Myxococcota</taxon>
        <taxon>Polyangia</taxon>
        <taxon>Polyangiales</taxon>
        <taxon>Labilitrichaceae</taxon>
        <taxon>Labilithrix</taxon>
    </lineage>
</organism>
<evidence type="ECO:0000313" key="8">
    <source>
        <dbReference type="EMBL" id="AKU94982.1"/>
    </source>
</evidence>
<name>A0A0K1PN91_9BACT</name>
<evidence type="ECO:0000256" key="4">
    <source>
        <dbReference type="ARBA" id="ARBA00022840"/>
    </source>
</evidence>
<dbReference type="OrthoDB" id="5507529at2"/>
<keyword evidence="3 8" id="KW-0418">Kinase</keyword>
<evidence type="ECO:0000256" key="3">
    <source>
        <dbReference type="ARBA" id="ARBA00022777"/>
    </source>
</evidence>
<evidence type="ECO:0000313" key="9">
    <source>
        <dbReference type="Proteomes" id="UP000064967"/>
    </source>
</evidence>
<reference evidence="8 9" key="1">
    <citation type="submission" date="2015-08" db="EMBL/GenBank/DDBJ databases">
        <authorList>
            <person name="Babu N.S."/>
            <person name="Beckwith C.J."/>
            <person name="Beseler K.G."/>
            <person name="Brison A."/>
            <person name="Carone J.V."/>
            <person name="Caskin T.P."/>
            <person name="Diamond M."/>
            <person name="Durham M.E."/>
            <person name="Foxe J.M."/>
            <person name="Go M."/>
            <person name="Henderson B.A."/>
            <person name="Jones I.B."/>
            <person name="McGettigan J.A."/>
            <person name="Micheletti S.J."/>
            <person name="Nasrallah M.E."/>
            <person name="Ortiz D."/>
            <person name="Piller C.R."/>
            <person name="Privatt S.R."/>
            <person name="Schneider S.L."/>
            <person name="Sharp S."/>
            <person name="Smith T.C."/>
            <person name="Stanton J.D."/>
            <person name="Ullery H.E."/>
            <person name="Wilson R.J."/>
            <person name="Serrano M.G."/>
            <person name="Buck G."/>
            <person name="Lee V."/>
            <person name="Wang Y."/>
            <person name="Carvalho R."/>
            <person name="Voegtly L."/>
            <person name="Shi R."/>
            <person name="Duckworth R."/>
            <person name="Johnson A."/>
            <person name="Loviza R."/>
            <person name="Walstead R."/>
            <person name="Shah Z."/>
            <person name="Kiflezghi M."/>
            <person name="Wade K."/>
            <person name="Ball S.L."/>
            <person name="Bradley K.W."/>
            <person name="Asai D.J."/>
            <person name="Bowman C.A."/>
            <person name="Russell D.A."/>
            <person name="Pope W.H."/>
            <person name="Jacobs-Sera D."/>
            <person name="Hendrix R.W."/>
            <person name="Hatfull G.F."/>
        </authorList>
    </citation>
    <scope>NUCLEOTIDE SEQUENCE [LARGE SCALE GENOMIC DNA]</scope>
    <source>
        <strain evidence="8 9">DSM 27648</strain>
    </source>
</reference>
<evidence type="ECO:0000256" key="5">
    <source>
        <dbReference type="SAM" id="MobiDB-lite"/>
    </source>
</evidence>
<evidence type="ECO:0000256" key="6">
    <source>
        <dbReference type="SAM" id="Phobius"/>
    </source>
</evidence>
<keyword evidence="4" id="KW-0067">ATP-binding</keyword>
<keyword evidence="8" id="KW-0723">Serine/threonine-protein kinase</keyword>
<evidence type="ECO:0000259" key="7">
    <source>
        <dbReference type="PROSITE" id="PS50011"/>
    </source>
</evidence>
<accession>A0A0K1PN91</accession>
<dbReference type="Gene3D" id="3.30.200.20">
    <property type="entry name" value="Phosphorylase Kinase, domain 1"/>
    <property type="match status" value="1"/>
</dbReference>
<dbReference type="PANTHER" id="PTHR43289">
    <property type="entry name" value="MITOGEN-ACTIVATED PROTEIN KINASE KINASE KINASE 20-RELATED"/>
    <property type="match status" value="1"/>
</dbReference>
<protein>
    <submittedName>
        <fullName evidence="8">Serine/threonine protein kinase PknB</fullName>
    </submittedName>
</protein>
<keyword evidence="6" id="KW-0472">Membrane</keyword>
<dbReference type="STRING" id="1391654.AKJ09_01646"/>
<keyword evidence="2" id="KW-0547">Nucleotide-binding</keyword>
<dbReference type="Pfam" id="PF00069">
    <property type="entry name" value="Pkinase"/>
    <property type="match status" value="1"/>
</dbReference>
<keyword evidence="6" id="KW-0812">Transmembrane</keyword>
<evidence type="ECO:0000256" key="2">
    <source>
        <dbReference type="ARBA" id="ARBA00022741"/>
    </source>
</evidence>
<dbReference type="PATRIC" id="fig|1391654.3.peg.1663"/>
<dbReference type="GO" id="GO:0005524">
    <property type="term" value="F:ATP binding"/>
    <property type="evidence" value="ECO:0007669"/>
    <property type="project" value="UniProtKB-KW"/>
</dbReference>
<dbReference type="GO" id="GO:0004674">
    <property type="term" value="F:protein serine/threonine kinase activity"/>
    <property type="evidence" value="ECO:0007669"/>
    <property type="project" value="UniProtKB-KW"/>
</dbReference>
<dbReference type="KEGG" id="llu:AKJ09_01646"/>
<dbReference type="InterPro" id="IPR000719">
    <property type="entry name" value="Prot_kinase_dom"/>
</dbReference>
<keyword evidence="9" id="KW-1185">Reference proteome</keyword>
<dbReference type="EMBL" id="CP012333">
    <property type="protein sequence ID" value="AKU94982.1"/>
    <property type="molecule type" value="Genomic_DNA"/>
</dbReference>
<proteinExistence type="predicted"/>
<dbReference type="PROSITE" id="PS00108">
    <property type="entry name" value="PROTEIN_KINASE_ST"/>
    <property type="match status" value="1"/>
</dbReference>
<feature type="compositionally biased region" description="Basic residues" evidence="5">
    <location>
        <begin position="552"/>
        <end position="562"/>
    </location>
</feature>